<dbReference type="Pfam" id="PF18169">
    <property type="entry name" value="SLATT_6"/>
    <property type="match status" value="1"/>
</dbReference>
<sequence length="202" mass="24005">MNKNDFLKTLAQKGYDIGFGAKKNFSSYDIINKLPSWVGFTSLAIGIIQIAYENIPFNKELSILLIFVGIAIMYIDVFKDKADDYNNEGIRLTRIFNSTRDLYFLAKSDNNFDYQNYEIRYQNLLNDFYSNTISKQVFMSQWFAHYKLFYEMQVEWIEEELKLKFFKDKVPNSLKTTILTIFIIILICVFYEYRTNIQGLFK</sequence>
<gene>
    <name evidence="3" type="ORF">WFZ86_06410</name>
</gene>
<keyword evidence="4" id="KW-1185">Reference proteome</keyword>
<evidence type="ECO:0000313" key="4">
    <source>
        <dbReference type="Proteomes" id="UP001468798"/>
    </source>
</evidence>
<evidence type="ECO:0000256" key="1">
    <source>
        <dbReference type="SAM" id="Phobius"/>
    </source>
</evidence>
<comment type="caution">
    <text evidence="3">The sequence shown here is derived from an EMBL/GenBank/DDBJ whole genome shotgun (WGS) entry which is preliminary data.</text>
</comment>
<name>A0ABU9NLH0_9FLAO</name>
<feature type="transmembrane region" description="Helical" evidence="1">
    <location>
        <begin position="34"/>
        <end position="52"/>
    </location>
</feature>
<dbReference type="EMBL" id="JBCGDP010000004">
    <property type="protein sequence ID" value="MEM0576125.1"/>
    <property type="molecule type" value="Genomic_DNA"/>
</dbReference>
<feature type="transmembrane region" description="Helical" evidence="1">
    <location>
        <begin position="173"/>
        <end position="193"/>
    </location>
</feature>
<evidence type="ECO:0000259" key="2">
    <source>
        <dbReference type="Pfam" id="PF18169"/>
    </source>
</evidence>
<proteinExistence type="predicted"/>
<dbReference type="InterPro" id="IPR041119">
    <property type="entry name" value="SLATT_6"/>
</dbReference>
<dbReference type="NCBIfam" id="NF033630">
    <property type="entry name" value="SLATT_6"/>
    <property type="match status" value="1"/>
</dbReference>
<keyword evidence="1" id="KW-0812">Transmembrane</keyword>
<accession>A0ABU9NLH0</accession>
<reference evidence="3 4" key="1">
    <citation type="submission" date="2024-03" db="EMBL/GenBank/DDBJ databases">
        <title>Two novel species of the genus Flavobacterium exhibiting potentially degradation of complex polysaccharides.</title>
        <authorList>
            <person name="Lian X."/>
        </authorList>
    </citation>
    <scope>NUCLEOTIDE SEQUENCE [LARGE SCALE GENOMIC DNA]</scope>
    <source>
        <strain evidence="3 4">N6</strain>
    </source>
</reference>
<dbReference type="Proteomes" id="UP001468798">
    <property type="component" value="Unassembled WGS sequence"/>
</dbReference>
<keyword evidence="1" id="KW-0472">Membrane</keyword>
<feature type="domain" description="SMODS and SLOG-associating 2TM effector" evidence="2">
    <location>
        <begin position="1"/>
        <end position="178"/>
    </location>
</feature>
<keyword evidence="1" id="KW-1133">Transmembrane helix</keyword>
<dbReference type="RefSeq" id="WP_342691170.1">
    <property type="nucleotide sequence ID" value="NZ_JBCGDP010000004.1"/>
</dbReference>
<protein>
    <submittedName>
        <fullName evidence="3">SLATT domain-containing protein</fullName>
    </submittedName>
</protein>
<feature type="transmembrane region" description="Helical" evidence="1">
    <location>
        <begin position="61"/>
        <end position="78"/>
    </location>
</feature>
<evidence type="ECO:0000313" key="3">
    <source>
        <dbReference type="EMBL" id="MEM0576125.1"/>
    </source>
</evidence>
<organism evidence="3 4">
    <name type="scientific">Flavobacterium polysaccharolyticum</name>
    <dbReference type="NCBI Taxonomy" id="3133148"/>
    <lineage>
        <taxon>Bacteria</taxon>
        <taxon>Pseudomonadati</taxon>
        <taxon>Bacteroidota</taxon>
        <taxon>Flavobacteriia</taxon>
        <taxon>Flavobacteriales</taxon>
        <taxon>Flavobacteriaceae</taxon>
        <taxon>Flavobacterium</taxon>
    </lineage>
</organism>